<dbReference type="Proteomes" id="UP000053317">
    <property type="component" value="Unassembled WGS sequence"/>
</dbReference>
<dbReference type="PRINTS" id="PR00133">
    <property type="entry name" value="GLHYDRLASE3"/>
</dbReference>
<dbReference type="InterPro" id="IPR036962">
    <property type="entry name" value="Glyco_hydro_3_N_sf"/>
</dbReference>
<proteinExistence type="inferred from homology"/>
<dbReference type="GO" id="GO:0009251">
    <property type="term" value="P:glucan catabolic process"/>
    <property type="evidence" value="ECO:0007669"/>
    <property type="project" value="TreeGrafter"/>
</dbReference>
<dbReference type="GO" id="GO:0003755">
    <property type="term" value="F:peptidyl-prolyl cis-trans isomerase activity"/>
    <property type="evidence" value="ECO:0007669"/>
    <property type="project" value="UniProtKB-EC"/>
</dbReference>
<dbReference type="SUPFAM" id="SSF52279">
    <property type="entry name" value="Beta-D-glucan exohydrolase, C-terminal domain"/>
    <property type="match status" value="1"/>
</dbReference>
<dbReference type="InterPro" id="IPR036881">
    <property type="entry name" value="Glyco_hydro_3_C_sf"/>
</dbReference>
<dbReference type="AlphaFoldDB" id="A0A0G2EJT4"/>
<dbReference type="Gene3D" id="2.40.100.10">
    <property type="entry name" value="Cyclophilin-like"/>
    <property type="match status" value="1"/>
</dbReference>
<keyword evidence="14" id="KW-1185">Reference proteome</keyword>
<evidence type="ECO:0000256" key="4">
    <source>
        <dbReference type="ARBA" id="ARBA00005336"/>
    </source>
</evidence>
<evidence type="ECO:0000313" key="14">
    <source>
        <dbReference type="Proteomes" id="UP000053317"/>
    </source>
</evidence>
<keyword evidence="8" id="KW-0119">Carbohydrate metabolism</keyword>
<feature type="compositionally biased region" description="Basic and acidic residues" evidence="11">
    <location>
        <begin position="259"/>
        <end position="274"/>
    </location>
</feature>
<dbReference type="InterPro" id="IPR002772">
    <property type="entry name" value="Glyco_hydro_3_C"/>
</dbReference>
<evidence type="ECO:0000256" key="9">
    <source>
        <dbReference type="ARBA" id="ARBA00023295"/>
    </source>
</evidence>
<dbReference type="Gene3D" id="3.20.20.300">
    <property type="entry name" value="Glycoside hydrolase, family 3, N-terminal domain"/>
    <property type="match status" value="1"/>
</dbReference>
<organism evidence="13 14">
    <name type="scientific">Phaeomoniella chlamydospora</name>
    <name type="common">Phaeoacremonium chlamydosporum</name>
    <dbReference type="NCBI Taxonomy" id="158046"/>
    <lineage>
        <taxon>Eukaryota</taxon>
        <taxon>Fungi</taxon>
        <taxon>Dikarya</taxon>
        <taxon>Ascomycota</taxon>
        <taxon>Pezizomycotina</taxon>
        <taxon>Eurotiomycetes</taxon>
        <taxon>Chaetothyriomycetidae</taxon>
        <taxon>Phaeomoniellales</taxon>
        <taxon>Phaeomoniellaceae</taxon>
        <taxon>Phaeomoniella</taxon>
    </lineage>
</organism>
<keyword evidence="6" id="KW-0378">Hydrolase</keyword>
<dbReference type="InterPro" id="IPR002130">
    <property type="entry name" value="Cyclophilin-type_PPIase_dom"/>
</dbReference>
<feature type="compositionally biased region" description="Low complexity" evidence="11">
    <location>
        <begin position="1136"/>
        <end position="1148"/>
    </location>
</feature>
<evidence type="ECO:0000256" key="11">
    <source>
        <dbReference type="SAM" id="MobiDB-lite"/>
    </source>
</evidence>
<dbReference type="Pfam" id="PF01915">
    <property type="entry name" value="Glyco_hydro_3_C"/>
    <property type="match status" value="1"/>
</dbReference>
<evidence type="ECO:0000256" key="1">
    <source>
        <dbReference type="ARBA" id="ARBA00000448"/>
    </source>
</evidence>
<dbReference type="InterPro" id="IPR026891">
    <property type="entry name" value="Fn3-like"/>
</dbReference>
<comment type="pathway">
    <text evidence="3">Glycan metabolism; cellulose degradation.</text>
</comment>
<feature type="domain" description="PPIase cyclophilin-type" evidence="12">
    <location>
        <begin position="18"/>
        <end position="185"/>
    </location>
</feature>
<comment type="similarity">
    <text evidence="4">Belongs to the glycosyl hydrolase 3 family.</text>
</comment>
<feature type="region of interest" description="Disordered" evidence="11">
    <location>
        <begin position="1132"/>
        <end position="1152"/>
    </location>
</feature>
<name>A0A0G2EJT4_PHACM</name>
<protein>
    <recommendedName>
        <fullName evidence="5">beta-glucosidase</fullName>
        <ecNumber evidence="5">3.2.1.21</ecNumber>
    </recommendedName>
</protein>
<accession>A0A0G2EJT4</accession>
<dbReference type="PROSITE" id="PS00170">
    <property type="entry name" value="CSA_PPIASE_1"/>
    <property type="match status" value="1"/>
</dbReference>
<dbReference type="Pfam" id="PF00160">
    <property type="entry name" value="Pro_isomerase"/>
    <property type="match status" value="1"/>
</dbReference>
<dbReference type="Pfam" id="PF14310">
    <property type="entry name" value="Fn3-like"/>
    <property type="match status" value="1"/>
</dbReference>
<dbReference type="EMBL" id="LCWF01000075">
    <property type="protein sequence ID" value="KKY22634.1"/>
    <property type="molecule type" value="Genomic_DNA"/>
</dbReference>
<comment type="caution">
    <text evidence="13">The sequence shown here is derived from an EMBL/GenBank/DDBJ whole genome shotgun (WGS) entry which is preliminary data.</text>
</comment>
<dbReference type="Gene3D" id="2.60.40.10">
    <property type="entry name" value="Immunoglobulins"/>
    <property type="match status" value="1"/>
</dbReference>
<reference evidence="13 14" key="1">
    <citation type="submission" date="2015-05" db="EMBL/GenBank/DDBJ databases">
        <title>Distinctive expansion of gene families associated with plant cell wall degradation and secondary metabolism in the genomes of grapevine trunk pathogens.</title>
        <authorList>
            <person name="Lawrence D.P."/>
            <person name="Travadon R."/>
            <person name="Rolshausen P.E."/>
            <person name="Baumgartner K."/>
        </authorList>
    </citation>
    <scope>NUCLEOTIDE SEQUENCE [LARGE SCALE GENOMIC DNA]</scope>
    <source>
        <strain evidence="13">UCRPC4</strain>
    </source>
</reference>
<comment type="catalytic activity">
    <reaction evidence="1">
        <text>Hydrolysis of terminal, non-reducing beta-D-glucosyl residues with release of beta-D-glucose.</text>
        <dbReference type="EC" id="3.2.1.21"/>
    </reaction>
</comment>
<dbReference type="SUPFAM" id="SSF51445">
    <property type="entry name" value="(Trans)glycosidases"/>
    <property type="match status" value="1"/>
</dbReference>
<dbReference type="Gene3D" id="3.40.50.1700">
    <property type="entry name" value="Glycoside hydrolase family 3 C-terminal domain"/>
    <property type="match status" value="1"/>
</dbReference>
<dbReference type="InterPro" id="IPR013783">
    <property type="entry name" value="Ig-like_fold"/>
</dbReference>
<keyword evidence="9" id="KW-0326">Glycosidase</keyword>
<dbReference type="SMART" id="SM01217">
    <property type="entry name" value="Fn3_like"/>
    <property type="match status" value="1"/>
</dbReference>
<dbReference type="InterPro" id="IPR050288">
    <property type="entry name" value="Cellulose_deg_GH3"/>
</dbReference>
<feature type="region of interest" description="Disordered" evidence="11">
    <location>
        <begin position="259"/>
        <end position="391"/>
    </location>
</feature>
<dbReference type="OrthoDB" id="442970at2759"/>
<dbReference type="SUPFAM" id="SSF50891">
    <property type="entry name" value="Cyclophilin-like"/>
    <property type="match status" value="1"/>
</dbReference>
<dbReference type="PANTHER" id="PTHR42715">
    <property type="entry name" value="BETA-GLUCOSIDASE"/>
    <property type="match status" value="1"/>
</dbReference>
<evidence type="ECO:0000256" key="2">
    <source>
        <dbReference type="ARBA" id="ARBA00000971"/>
    </source>
</evidence>
<keyword evidence="10" id="KW-0624">Polysaccharide degradation</keyword>
<comment type="catalytic activity">
    <reaction evidence="2">
        <text>[protein]-peptidylproline (omega=180) = [protein]-peptidylproline (omega=0)</text>
        <dbReference type="Rhea" id="RHEA:16237"/>
        <dbReference type="Rhea" id="RHEA-COMP:10747"/>
        <dbReference type="Rhea" id="RHEA-COMP:10748"/>
        <dbReference type="ChEBI" id="CHEBI:83833"/>
        <dbReference type="ChEBI" id="CHEBI:83834"/>
        <dbReference type="EC" id="5.2.1.8"/>
    </reaction>
</comment>
<evidence type="ECO:0000259" key="12">
    <source>
        <dbReference type="PROSITE" id="PS50072"/>
    </source>
</evidence>
<evidence type="ECO:0000313" key="13">
    <source>
        <dbReference type="EMBL" id="KKY22634.1"/>
    </source>
</evidence>
<dbReference type="PANTHER" id="PTHR42715:SF14">
    <property type="entry name" value="BETA-GLUCOSIDASE D-RELATED"/>
    <property type="match status" value="1"/>
</dbReference>
<dbReference type="InterPro" id="IPR017853">
    <property type="entry name" value="GH"/>
</dbReference>
<evidence type="ECO:0000256" key="6">
    <source>
        <dbReference type="ARBA" id="ARBA00022801"/>
    </source>
</evidence>
<evidence type="ECO:0000256" key="5">
    <source>
        <dbReference type="ARBA" id="ARBA00012744"/>
    </source>
</evidence>
<dbReference type="InterPro" id="IPR029000">
    <property type="entry name" value="Cyclophilin-like_dom_sf"/>
</dbReference>
<dbReference type="GO" id="GO:0008422">
    <property type="term" value="F:beta-glucosidase activity"/>
    <property type="evidence" value="ECO:0007669"/>
    <property type="project" value="UniProtKB-EC"/>
</dbReference>
<sequence>MSNSYNIEPPPTAFATLHTTAGPISFSLFAQQAPLACRNFLQHILDGYYDNTSFHRVVPGFVIQGGDPTGTGEGGASIYEDAEFENDPVTGEKIEFHDELHTRLRFNRRGLLGMAKMTDAQGKGSYGSQFFITLADCRAELDGKCTMFGRVEGEGIYNVVKIADAELVEGTERPVWPAKVTRAEVEEFPKGDIWQGMKKRERIASKTTEDKPAIKTKSKKKAGKVLLSFGDEEEEEGPVVMKKAKFNTSLIDDKVAALKEPVKANGHSKQEKSTKKSTRQRHSASPSPPPVSRSPEHHRKPSLHDSTTQLPLKDPESPSKSPSPDPSPKKSLLSETNAQIAALKASMRRDVTQVAEPKKKKSALEQMIPETSVRGRKRRHDGAPADSAQDSDALRMLNAFKARLEGVDSVMTGAKEATNGAKADTKAANGSVVPSVDADDEEAQLCDLHFIANCQSCSSWDQDLELREAEDNGEDKTWMSHALSFEKDRLGKDLNWKRKNEEELVVIDPREKERELKSKNREKRDGGGTFRGKVDLGEWQSAYEKSKALVSNMTLSQKISMITGGDVNGSWTALEYKDGTMGIETAYDVSAFSQASALAYSFDKDLMYEQGSAIGREFYLRGYQVVNGPTSGPLGRTPWSGRLGETLGQDSYLNGIAFSLLTKAFVDQGVIPGGKHFLLNEQETNRTLTPPYSSNVNDKALHETYAAPFYDAVKNGMGGVMCAMNSVNDSYSCESSDLLLQLLKTEIGFPGQVFADVDGQRTALESLNNGLDYGSSSLWSSSTIEAAIANGSFTEERLDDMAIRNAMPYYFVGLDTSNQPSLADETDYRDVRANHSKIIRKAGSASMVLLKNDGGLPLDKPKYIGLFGAHAGPVMGGPNQKLDVQGSGPTYQGHLATGSGSGLSSFPYLVTPLQAITARAIEDGSMISWILNDTYTATDYTGVGSSVGVDTAALAALQTGTSTTPSIENYANIATVSLVFLNALAGEGADRTELYNEEQDELVNTVASYCNNTIVIINTIDVRLIDHWINHENVTAVLYGSLLGEESGHSIADILYGDVNPSGRLPFTLAKNQSDYNVGICLTLDCDFTEGNYIDYKSFQSRNITPRYPFGHGLSYTTFTYASNASLQITKSRSLTSGPTTTTDTRPQPGGPPSLYTNLLNITFPLTNSGSVSGADIPQLYLSFPPEADQPAKQLRGFEKVELDVGDTKDVTFQLRRKDLSYWNLDQRKWCVAEGRYRVFVGASLDDVRLEGELEV</sequence>
<dbReference type="InterPro" id="IPR020892">
    <property type="entry name" value="Cyclophilin-type_PPIase_CS"/>
</dbReference>
<gene>
    <name evidence="13" type="ORF">UCRPC4_g03252</name>
</gene>
<keyword evidence="7" id="KW-0325">Glycoprotein</keyword>
<evidence type="ECO:0000256" key="3">
    <source>
        <dbReference type="ARBA" id="ARBA00004987"/>
    </source>
</evidence>
<dbReference type="EC" id="3.2.1.21" evidence="5"/>
<evidence type="ECO:0000256" key="8">
    <source>
        <dbReference type="ARBA" id="ARBA00023277"/>
    </source>
</evidence>
<dbReference type="InterPro" id="IPR001764">
    <property type="entry name" value="Glyco_hydro_3_N"/>
</dbReference>
<evidence type="ECO:0000256" key="10">
    <source>
        <dbReference type="ARBA" id="ARBA00023326"/>
    </source>
</evidence>
<dbReference type="GO" id="GO:0006457">
    <property type="term" value="P:protein folding"/>
    <property type="evidence" value="ECO:0007669"/>
    <property type="project" value="InterPro"/>
</dbReference>
<dbReference type="PROSITE" id="PS50072">
    <property type="entry name" value="CSA_PPIASE_2"/>
    <property type="match status" value="1"/>
</dbReference>
<dbReference type="Pfam" id="PF00933">
    <property type="entry name" value="Glyco_hydro_3"/>
    <property type="match status" value="1"/>
</dbReference>
<reference evidence="13 14" key="2">
    <citation type="submission" date="2015-05" db="EMBL/GenBank/DDBJ databases">
        <authorList>
            <person name="Morales-Cruz A."/>
            <person name="Amrine K.C."/>
            <person name="Cantu D."/>
        </authorList>
    </citation>
    <scope>NUCLEOTIDE SEQUENCE [LARGE SCALE GENOMIC DNA]</scope>
    <source>
        <strain evidence="13">UCRPC4</strain>
    </source>
</reference>
<evidence type="ECO:0000256" key="7">
    <source>
        <dbReference type="ARBA" id="ARBA00023180"/>
    </source>
</evidence>